<evidence type="ECO:0000313" key="10">
    <source>
        <dbReference type="Proteomes" id="UP000663832"/>
    </source>
</evidence>
<feature type="region of interest" description="Disordered" evidence="4">
    <location>
        <begin position="1"/>
        <end position="82"/>
    </location>
</feature>
<dbReference type="GO" id="GO:0006325">
    <property type="term" value="P:chromatin organization"/>
    <property type="evidence" value="ECO:0007669"/>
    <property type="project" value="UniProtKB-KW"/>
</dbReference>
<dbReference type="GO" id="GO:0010506">
    <property type="term" value="P:regulation of autophagy"/>
    <property type="evidence" value="ECO:0007669"/>
    <property type="project" value="TreeGrafter"/>
</dbReference>
<dbReference type="PANTHER" id="PTHR15911:SF6">
    <property type="entry name" value="WW DOMAIN-CONTAINING ADAPTER PROTEIN WITH COILED-COIL"/>
    <property type="match status" value="1"/>
</dbReference>
<evidence type="ECO:0000259" key="5">
    <source>
        <dbReference type="PROSITE" id="PS50020"/>
    </source>
</evidence>
<reference evidence="6" key="1">
    <citation type="submission" date="2021-02" db="EMBL/GenBank/DDBJ databases">
        <authorList>
            <person name="Nowell W R."/>
        </authorList>
    </citation>
    <scope>NUCLEOTIDE SEQUENCE</scope>
</reference>
<dbReference type="Gene3D" id="2.20.70.10">
    <property type="match status" value="1"/>
</dbReference>
<keyword evidence="10" id="KW-1185">Reference proteome</keyword>
<feature type="region of interest" description="Disordered" evidence="4">
    <location>
        <begin position="113"/>
        <end position="168"/>
    </location>
</feature>
<feature type="compositionally biased region" description="Low complexity" evidence="4">
    <location>
        <begin position="211"/>
        <end position="225"/>
    </location>
</feature>
<dbReference type="Pfam" id="PF00397">
    <property type="entry name" value="WW"/>
    <property type="match status" value="1"/>
</dbReference>
<name>A0A813N9D7_9BILA</name>
<dbReference type="GO" id="GO:0000993">
    <property type="term" value="F:RNA polymerase II complex binding"/>
    <property type="evidence" value="ECO:0007669"/>
    <property type="project" value="TreeGrafter"/>
</dbReference>
<dbReference type="InterPro" id="IPR036020">
    <property type="entry name" value="WW_dom_sf"/>
</dbReference>
<dbReference type="GO" id="GO:0003682">
    <property type="term" value="F:chromatin binding"/>
    <property type="evidence" value="ECO:0007669"/>
    <property type="project" value="TreeGrafter"/>
</dbReference>
<feature type="compositionally biased region" description="Low complexity" evidence="4">
    <location>
        <begin position="275"/>
        <end position="292"/>
    </location>
</feature>
<dbReference type="PROSITE" id="PS50020">
    <property type="entry name" value="WW_DOMAIN_2"/>
    <property type="match status" value="1"/>
</dbReference>
<dbReference type="InterPro" id="IPR001202">
    <property type="entry name" value="WW_dom"/>
</dbReference>
<feature type="compositionally biased region" description="Basic and acidic residues" evidence="4">
    <location>
        <begin position="1"/>
        <end position="30"/>
    </location>
</feature>
<evidence type="ECO:0000256" key="3">
    <source>
        <dbReference type="ARBA" id="ARBA00023242"/>
    </source>
</evidence>
<feature type="compositionally biased region" description="Low complexity" evidence="4">
    <location>
        <begin position="125"/>
        <end position="135"/>
    </location>
</feature>
<evidence type="ECO:0000313" key="7">
    <source>
        <dbReference type="EMBL" id="CAF1247058.1"/>
    </source>
</evidence>
<dbReference type="EMBL" id="CAJNOI010000003">
    <property type="protein sequence ID" value="CAF0735779.1"/>
    <property type="molecule type" value="Genomic_DNA"/>
</dbReference>
<feature type="compositionally biased region" description="Polar residues" evidence="4">
    <location>
        <begin position="253"/>
        <end position="274"/>
    </location>
</feature>
<keyword evidence="3" id="KW-0539">Nucleus</keyword>
<feature type="region of interest" description="Disordered" evidence="4">
    <location>
        <begin position="247"/>
        <end position="310"/>
    </location>
</feature>
<feature type="region of interest" description="Disordered" evidence="4">
    <location>
        <begin position="173"/>
        <end position="192"/>
    </location>
</feature>
<dbReference type="EMBL" id="CAJNOI010002554">
    <property type="protein sequence ID" value="CAF1481514.1"/>
    <property type="molecule type" value="Genomic_DNA"/>
</dbReference>
<evidence type="ECO:0000313" key="11">
    <source>
        <dbReference type="Proteomes" id="UP000663877"/>
    </source>
</evidence>
<dbReference type="EMBL" id="CAJNOM010000220">
    <property type="protein sequence ID" value="CAF1247058.1"/>
    <property type="molecule type" value="Genomic_DNA"/>
</dbReference>
<keyword evidence="2" id="KW-0156">Chromatin regulator</keyword>
<dbReference type="InterPro" id="IPR038867">
    <property type="entry name" value="WAC"/>
</dbReference>
<dbReference type="Proteomes" id="UP000663877">
    <property type="component" value="Unassembled WGS sequence"/>
</dbReference>
<gene>
    <name evidence="6" type="ORF">BJG266_LOCUS1523</name>
    <name evidence="8" type="ORF">BJG266_LOCUS42090</name>
    <name evidence="7" type="ORF">QVE165_LOCUS28297</name>
    <name evidence="9" type="ORF">QVE165_LOCUS58961</name>
</gene>
<dbReference type="OrthoDB" id="10072039at2759"/>
<evidence type="ECO:0000256" key="4">
    <source>
        <dbReference type="SAM" id="MobiDB-lite"/>
    </source>
</evidence>
<sequence length="396" mass="44961">MHDSKHRTTDTQIYDNRKDGSGYSSNKREWNLQTHGYNDETSNHRKFMRTQSSSNNRVASNSSSSQQQRQNGEKKAVKDTKKPLRVFGDWSEFKSSTGKTYFYNCKTEVSQWEKPKGWPADESNRTSTSSTSSTNRIKKESTTNISPTVRTRYKMEESSSQRTCSQNTNLKLTSEHSNNHQNGNHSVKESNEQLSINSHNRLPSPGDDSSRMSFSSTSSKESSSVIVNTNNTNEINGNVLHSSISESTTSISAPMSDNPSKSSETNPIPINGNDTKTPTTRSTISTLTSTESTHAHENESSTPTISKAERDHEIQKFYRAELIRHLTDWPSTQLEKQCLKLFDDYYGYSAKMSTAFTELKALKSNFRVLEIKRNILTQKLLRCQKHAKEREEDKHL</sequence>
<dbReference type="PANTHER" id="PTHR15911">
    <property type="entry name" value="WW DOMAIN-CONTAINING ADAPTER PROTEIN WITH COILED-COIL"/>
    <property type="match status" value="1"/>
</dbReference>
<protein>
    <recommendedName>
        <fullName evidence="5">WW domain-containing protein</fullName>
    </recommendedName>
</protein>
<dbReference type="GO" id="GO:1904263">
    <property type="term" value="P:positive regulation of TORC1 signaling"/>
    <property type="evidence" value="ECO:0007669"/>
    <property type="project" value="TreeGrafter"/>
</dbReference>
<dbReference type="AlphaFoldDB" id="A0A813N9D7"/>
<feature type="region of interest" description="Disordered" evidence="4">
    <location>
        <begin position="197"/>
        <end position="225"/>
    </location>
</feature>
<feature type="compositionally biased region" description="Low complexity" evidence="4">
    <location>
        <begin position="51"/>
        <end position="70"/>
    </location>
</feature>
<evidence type="ECO:0000313" key="9">
    <source>
        <dbReference type="EMBL" id="CAF1638710.1"/>
    </source>
</evidence>
<feature type="domain" description="WW" evidence="5">
    <location>
        <begin position="90"/>
        <end position="117"/>
    </location>
</feature>
<feature type="compositionally biased region" description="Basic and acidic residues" evidence="4">
    <location>
        <begin position="71"/>
        <end position="82"/>
    </location>
</feature>
<accession>A0A813N9D7</accession>
<organism evidence="6 11">
    <name type="scientific">Adineta steineri</name>
    <dbReference type="NCBI Taxonomy" id="433720"/>
    <lineage>
        <taxon>Eukaryota</taxon>
        <taxon>Metazoa</taxon>
        <taxon>Spiralia</taxon>
        <taxon>Gnathifera</taxon>
        <taxon>Rotifera</taxon>
        <taxon>Eurotatoria</taxon>
        <taxon>Bdelloidea</taxon>
        <taxon>Adinetida</taxon>
        <taxon>Adinetidae</taxon>
        <taxon>Adineta</taxon>
    </lineage>
</organism>
<proteinExistence type="predicted"/>
<evidence type="ECO:0000256" key="1">
    <source>
        <dbReference type="ARBA" id="ARBA00004123"/>
    </source>
</evidence>
<dbReference type="Proteomes" id="UP000663832">
    <property type="component" value="Unassembled WGS sequence"/>
</dbReference>
<evidence type="ECO:0000313" key="8">
    <source>
        <dbReference type="EMBL" id="CAF1481514.1"/>
    </source>
</evidence>
<dbReference type="GO" id="GO:0005634">
    <property type="term" value="C:nucleus"/>
    <property type="evidence" value="ECO:0007669"/>
    <property type="project" value="UniProtKB-SubCell"/>
</dbReference>
<dbReference type="SMART" id="SM00456">
    <property type="entry name" value="WW"/>
    <property type="match status" value="1"/>
</dbReference>
<comment type="subcellular location">
    <subcellularLocation>
        <location evidence="1">Nucleus</location>
    </subcellularLocation>
</comment>
<dbReference type="SUPFAM" id="SSF51045">
    <property type="entry name" value="WW domain"/>
    <property type="match status" value="1"/>
</dbReference>
<comment type="caution">
    <text evidence="6">The sequence shown here is derived from an EMBL/GenBank/DDBJ whole genome shotgun (WGS) entry which is preliminary data.</text>
</comment>
<dbReference type="PROSITE" id="PS01159">
    <property type="entry name" value="WW_DOMAIN_1"/>
    <property type="match status" value="1"/>
</dbReference>
<evidence type="ECO:0000313" key="6">
    <source>
        <dbReference type="EMBL" id="CAF0735779.1"/>
    </source>
</evidence>
<dbReference type="CDD" id="cd00201">
    <property type="entry name" value="WW"/>
    <property type="match status" value="1"/>
</dbReference>
<dbReference type="EMBL" id="CAJNOM010002874">
    <property type="protein sequence ID" value="CAF1638710.1"/>
    <property type="molecule type" value="Genomic_DNA"/>
</dbReference>
<evidence type="ECO:0000256" key="2">
    <source>
        <dbReference type="ARBA" id="ARBA00022853"/>
    </source>
</evidence>